<name>A0A2U1PA27_ARTAN</name>
<comment type="catalytic activity">
    <reaction evidence="6">
        <text>a uridine in tRNA + S-adenosyl-L-methionine = a 3-[(3S)-3-amino-3-carboxypropyl]uridine in tRNA + S-methyl-5'-thioadenosine + H(+)</text>
        <dbReference type="Rhea" id="RHEA:62432"/>
        <dbReference type="Rhea" id="RHEA-COMP:13339"/>
        <dbReference type="Rhea" id="RHEA-COMP:16092"/>
        <dbReference type="ChEBI" id="CHEBI:15378"/>
        <dbReference type="ChEBI" id="CHEBI:17509"/>
        <dbReference type="ChEBI" id="CHEBI:59789"/>
        <dbReference type="ChEBI" id="CHEBI:65315"/>
        <dbReference type="ChEBI" id="CHEBI:82930"/>
        <dbReference type="EC" id="2.5.1.25"/>
    </reaction>
</comment>
<dbReference type="EC" id="2.5.1.25" evidence="1"/>
<dbReference type="OrthoDB" id="408541at2759"/>
<evidence type="ECO:0000256" key="3">
    <source>
        <dbReference type="ARBA" id="ARBA00022691"/>
    </source>
</evidence>
<evidence type="ECO:0000313" key="9">
    <source>
        <dbReference type="EMBL" id="PWA82606.1"/>
    </source>
</evidence>
<dbReference type="PANTHER" id="PTHR21392:SF0">
    <property type="entry name" value="TRNA-URIDINE AMINOCARBOXYPROPYLTRANSFERASE 2"/>
    <property type="match status" value="1"/>
</dbReference>
<dbReference type="AlphaFoldDB" id="A0A2U1PA27"/>
<dbReference type="EMBL" id="PKPP01001454">
    <property type="protein sequence ID" value="PWA82606.1"/>
    <property type="molecule type" value="Genomic_DNA"/>
</dbReference>
<keyword evidence="10" id="KW-1185">Reference proteome</keyword>
<evidence type="ECO:0000256" key="1">
    <source>
        <dbReference type="ARBA" id="ARBA00012386"/>
    </source>
</evidence>
<dbReference type="SMART" id="SM01144">
    <property type="entry name" value="DTW"/>
    <property type="match status" value="1"/>
</dbReference>
<evidence type="ECO:0000256" key="7">
    <source>
        <dbReference type="SAM" id="MobiDB-lite"/>
    </source>
</evidence>
<dbReference type="GO" id="GO:0008033">
    <property type="term" value="P:tRNA processing"/>
    <property type="evidence" value="ECO:0007669"/>
    <property type="project" value="UniProtKB-KW"/>
</dbReference>
<comment type="caution">
    <text evidence="9">The sequence shown here is derived from an EMBL/GenBank/DDBJ whole genome shotgun (WGS) entry which is preliminary data.</text>
</comment>
<proteinExistence type="inferred from homology"/>
<evidence type="ECO:0000259" key="8">
    <source>
        <dbReference type="SMART" id="SM01144"/>
    </source>
</evidence>
<dbReference type="GO" id="GO:0016432">
    <property type="term" value="F:tRNA-uridine aminocarboxypropyltransferase activity"/>
    <property type="evidence" value="ECO:0007669"/>
    <property type="project" value="UniProtKB-EC"/>
</dbReference>
<sequence length="256" mass="28863">MSTDDTQQTTQRRRTICPSCERPTTVCLCALIPPSPLTTTNTEIIILQHPHEQRHPLATVPVLNKCVTNCQVLTGRRLRRGKSDLLDELYNDAVEQKPCKSVHAAFLFPGTDLNPSMEINQWKSSFGDTDVNKFVLIAFDGTWKHAKEMVSASFPFVSKFATQVCLTYDVNVDGGNIFSNQLTLRKEPFGGCMSTMEAVARCLRFLEPNGVEIESRLVEVLRMMVKFQASFTKPINPRPKLSKKGKDRDKNINSRK</sequence>
<evidence type="ECO:0000256" key="4">
    <source>
        <dbReference type="ARBA" id="ARBA00022694"/>
    </source>
</evidence>
<organism evidence="9 10">
    <name type="scientific">Artemisia annua</name>
    <name type="common">Sweet wormwood</name>
    <dbReference type="NCBI Taxonomy" id="35608"/>
    <lineage>
        <taxon>Eukaryota</taxon>
        <taxon>Viridiplantae</taxon>
        <taxon>Streptophyta</taxon>
        <taxon>Embryophyta</taxon>
        <taxon>Tracheophyta</taxon>
        <taxon>Spermatophyta</taxon>
        <taxon>Magnoliopsida</taxon>
        <taxon>eudicotyledons</taxon>
        <taxon>Gunneridae</taxon>
        <taxon>Pentapetalae</taxon>
        <taxon>asterids</taxon>
        <taxon>campanulids</taxon>
        <taxon>Asterales</taxon>
        <taxon>Asteraceae</taxon>
        <taxon>Asteroideae</taxon>
        <taxon>Anthemideae</taxon>
        <taxon>Artemisiinae</taxon>
        <taxon>Artemisia</taxon>
    </lineage>
</organism>
<gene>
    <name evidence="9" type="ORF">CTI12_AA174650</name>
</gene>
<comment type="similarity">
    <text evidence="5">Belongs to the TDD superfamily. DTWD2 family.</text>
</comment>
<evidence type="ECO:0000256" key="6">
    <source>
        <dbReference type="ARBA" id="ARBA00048718"/>
    </source>
</evidence>
<dbReference type="STRING" id="35608.A0A2U1PA27"/>
<keyword evidence="2" id="KW-0808">Transferase</keyword>
<keyword evidence="3" id="KW-0949">S-adenosyl-L-methionine</keyword>
<protein>
    <recommendedName>
        <fullName evidence="1">tRNA-uridine aminocarboxypropyltransferase</fullName>
        <ecNumber evidence="1">2.5.1.25</ecNumber>
    </recommendedName>
</protein>
<feature type="region of interest" description="Disordered" evidence="7">
    <location>
        <begin position="235"/>
        <end position="256"/>
    </location>
</feature>
<feature type="compositionally biased region" description="Basic and acidic residues" evidence="7">
    <location>
        <begin position="244"/>
        <end position="256"/>
    </location>
</feature>
<dbReference type="InterPro" id="IPR005636">
    <property type="entry name" value="DTW"/>
</dbReference>
<dbReference type="PANTHER" id="PTHR21392">
    <property type="entry name" value="TRNA-URIDINE AMINOCARBOXYPROPYLTRANSFERASE 2"/>
    <property type="match status" value="1"/>
</dbReference>
<dbReference type="InterPro" id="IPR039262">
    <property type="entry name" value="DTWD2/TAPT"/>
</dbReference>
<reference evidence="9 10" key="1">
    <citation type="journal article" date="2018" name="Mol. Plant">
        <title>The genome of Artemisia annua provides insight into the evolution of Asteraceae family and artemisinin biosynthesis.</title>
        <authorList>
            <person name="Shen Q."/>
            <person name="Zhang L."/>
            <person name="Liao Z."/>
            <person name="Wang S."/>
            <person name="Yan T."/>
            <person name="Shi P."/>
            <person name="Liu M."/>
            <person name="Fu X."/>
            <person name="Pan Q."/>
            <person name="Wang Y."/>
            <person name="Lv Z."/>
            <person name="Lu X."/>
            <person name="Zhang F."/>
            <person name="Jiang W."/>
            <person name="Ma Y."/>
            <person name="Chen M."/>
            <person name="Hao X."/>
            <person name="Li L."/>
            <person name="Tang Y."/>
            <person name="Lv G."/>
            <person name="Zhou Y."/>
            <person name="Sun X."/>
            <person name="Brodelius P.E."/>
            <person name="Rose J.K.C."/>
            <person name="Tang K."/>
        </authorList>
    </citation>
    <scope>NUCLEOTIDE SEQUENCE [LARGE SCALE GENOMIC DNA]</scope>
    <source>
        <strain evidence="10">cv. Huhao1</strain>
        <tissue evidence="9">Leaf</tissue>
    </source>
</reference>
<evidence type="ECO:0000256" key="5">
    <source>
        <dbReference type="ARBA" id="ARBA00034489"/>
    </source>
</evidence>
<evidence type="ECO:0000256" key="2">
    <source>
        <dbReference type="ARBA" id="ARBA00022679"/>
    </source>
</evidence>
<dbReference type="Pfam" id="PF03942">
    <property type="entry name" value="DTW"/>
    <property type="match status" value="1"/>
</dbReference>
<feature type="domain" description="DTW" evidence="8">
    <location>
        <begin position="13"/>
        <end position="233"/>
    </location>
</feature>
<dbReference type="Proteomes" id="UP000245207">
    <property type="component" value="Unassembled WGS sequence"/>
</dbReference>
<keyword evidence="4" id="KW-0819">tRNA processing</keyword>
<accession>A0A2U1PA27</accession>
<evidence type="ECO:0000313" key="10">
    <source>
        <dbReference type="Proteomes" id="UP000245207"/>
    </source>
</evidence>